<protein>
    <submittedName>
        <fullName evidence="2">Uncharacterized protein</fullName>
    </submittedName>
</protein>
<evidence type="ECO:0000313" key="3">
    <source>
        <dbReference type="Proteomes" id="UP000499080"/>
    </source>
</evidence>
<feature type="region of interest" description="Disordered" evidence="1">
    <location>
        <begin position="65"/>
        <end position="96"/>
    </location>
</feature>
<keyword evidence="3" id="KW-1185">Reference proteome</keyword>
<sequence>MRRVLRNNKERLIADNPTFSYESMLKKQLAKIAKAEESSKQIGPCHIPNCTSHHAPIKDIEMVESGQYANTNPPESPSLSPSKLTPRTASNRSLLKNLQEPSLKNLKLRLKRLIDSKTSWILLK</sequence>
<reference evidence="2 3" key="1">
    <citation type="journal article" date="2019" name="Sci. Rep.">
        <title>Orb-weaving spider Araneus ventricosus genome elucidates the spidroin gene catalogue.</title>
        <authorList>
            <person name="Kono N."/>
            <person name="Nakamura H."/>
            <person name="Ohtoshi R."/>
            <person name="Moran D.A.P."/>
            <person name="Shinohara A."/>
            <person name="Yoshida Y."/>
            <person name="Fujiwara M."/>
            <person name="Mori M."/>
            <person name="Tomita M."/>
            <person name="Arakawa K."/>
        </authorList>
    </citation>
    <scope>NUCLEOTIDE SEQUENCE [LARGE SCALE GENOMIC DNA]</scope>
</reference>
<evidence type="ECO:0000313" key="2">
    <source>
        <dbReference type="EMBL" id="GBO31205.1"/>
    </source>
</evidence>
<comment type="caution">
    <text evidence="2">The sequence shown here is derived from an EMBL/GenBank/DDBJ whole genome shotgun (WGS) entry which is preliminary data.</text>
</comment>
<accession>A0A4Y2W1V1</accession>
<dbReference type="EMBL" id="BGPR01054455">
    <property type="protein sequence ID" value="GBO31205.1"/>
    <property type="molecule type" value="Genomic_DNA"/>
</dbReference>
<proteinExistence type="predicted"/>
<gene>
    <name evidence="2" type="ORF">AVEN_177250_1</name>
</gene>
<dbReference type="Proteomes" id="UP000499080">
    <property type="component" value="Unassembled WGS sequence"/>
</dbReference>
<feature type="compositionally biased region" description="Polar residues" evidence="1">
    <location>
        <begin position="83"/>
        <end position="96"/>
    </location>
</feature>
<name>A0A4Y2W1V1_ARAVE</name>
<organism evidence="2 3">
    <name type="scientific">Araneus ventricosus</name>
    <name type="common">Orbweaver spider</name>
    <name type="synonym">Epeira ventricosa</name>
    <dbReference type="NCBI Taxonomy" id="182803"/>
    <lineage>
        <taxon>Eukaryota</taxon>
        <taxon>Metazoa</taxon>
        <taxon>Ecdysozoa</taxon>
        <taxon>Arthropoda</taxon>
        <taxon>Chelicerata</taxon>
        <taxon>Arachnida</taxon>
        <taxon>Araneae</taxon>
        <taxon>Araneomorphae</taxon>
        <taxon>Entelegynae</taxon>
        <taxon>Araneoidea</taxon>
        <taxon>Araneidae</taxon>
        <taxon>Araneus</taxon>
    </lineage>
</organism>
<evidence type="ECO:0000256" key="1">
    <source>
        <dbReference type="SAM" id="MobiDB-lite"/>
    </source>
</evidence>
<dbReference type="AlphaFoldDB" id="A0A4Y2W1V1"/>